<organism evidence="4 5">
    <name type="scientific">Terrihabitans soli</name>
    <dbReference type="NCBI Taxonomy" id="708113"/>
    <lineage>
        <taxon>Bacteria</taxon>
        <taxon>Pseudomonadati</taxon>
        <taxon>Pseudomonadota</taxon>
        <taxon>Alphaproteobacteria</taxon>
        <taxon>Hyphomicrobiales</taxon>
        <taxon>Terrihabitans</taxon>
    </lineage>
</organism>
<feature type="modified residue" description="4-aspartylphosphate" evidence="2">
    <location>
        <position position="52"/>
    </location>
</feature>
<dbReference type="InterPro" id="IPR001789">
    <property type="entry name" value="Sig_transdc_resp-reg_receiver"/>
</dbReference>
<dbReference type="PANTHER" id="PTHR44591:SF23">
    <property type="entry name" value="CHEY SUBFAMILY"/>
    <property type="match status" value="1"/>
</dbReference>
<keyword evidence="1 2" id="KW-0597">Phosphoprotein</keyword>
<dbReference type="Pfam" id="PF00072">
    <property type="entry name" value="Response_reg"/>
    <property type="match status" value="1"/>
</dbReference>
<dbReference type="SUPFAM" id="SSF52172">
    <property type="entry name" value="CheY-like"/>
    <property type="match status" value="1"/>
</dbReference>
<evidence type="ECO:0000259" key="3">
    <source>
        <dbReference type="PROSITE" id="PS50110"/>
    </source>
</evidence>
<dbReference type="AlphaFoldDB" id="A0A6S6QZ44"/>
<dbReference type="CDD" id="cd17546">
    <property type="entry name" value="REC_hyHK_CKI1_RcsC-like"/>
    <property type="match status" value="1"/>
</dbReference>
<protein>
    <submittedName>
        <fullName evidence="4">LuxR family transcriptional regulator</fullName>
    </submittedName>
</protein>
<keyword evidence="5" id="KW-1185">Reference proteome</keyword>
<reference evidence="4 5" key="1">
    <citation type="submission" date="2020-08" db="EMBL/GenBank/DDBJ databases">
        <title>Genome sequence of Rhizobiales bacterium strain IZ6.</title>
        <authorList>
            <person name="Nakai R."/>
            <person name="Naganuma T."/>
        </authorList>
    </citation>
    <scope>NUCLEOTIDE SEQUENCE [LARGE SCALE GENOMIC DNA]</scope>
    <source>
        <strain evidence="4 5">IZ6</strain>
    </source>
</reference>
<dbReference type="Proteomes" id="UP000515317">
    <property type="component" value="Chromosome"/>
</dbReference>
<accession>A0A6S6QZ44</accession>
<evidence type="ECO:0000256" key="2">
    <source>
        <dbReference type="PROSITE-ProRule" id="PRU00169"/>
    </source>
</evidence>
<dbReference type="InterPro" id="IPR011006">
    <property type="entry name" value="CheY-like_superfamily"/>
</dbReference>
<dbReference type="PROSITE" id="PS50110">
    <property type="entry name" value="RESPONSE_REGULATORY"/>
    <property type="match status" value="1"/>
</dbReference>
<proteinExistence type="predicted"/>
<dbReference type="GO" id="GO:0000160">
    <property type="term" value="P:phosphorelay signal transduction system"/>
    <property type="evidence" value="ECO:0007669"/>
    <property type="project" value="InterPro"/>
</dbReference>
<dbReference type="PANTHER" id="PTHR44591">
    <property type="entry name" value="STRESS RESPONSE REGULATOR PROTEIN 1"/>
    <property type="match status" value="1"/>
</dbReference>
<dbReference type="KEGG" id="tso:IZ6_30950"/>
<evidence type="ECO:0000313" key="5">
    <source>
        <dbReference type="Proteomes" id="UP000515317"/>
    </source>
</evidence>
<gene>
    <name evidence="4" type="ORF">IZ6_30950</name>
</gene>
<dbReference type="SMART" id="SM00448">
    <property type="entry name" value="REC"/>
    <property type="match status" value="1"/>
</dbReference>
<dbReference type="InterPro" id="IPR050595">
    <property type="entry name" value="Bact_response_regulator"/>
</dbReference>
<dbReference type="RefSeq" id="WP_222875934.1">
    <property type="nucleotide sequence ID" value="NZ_AP023361.1"/>
</dbReference>
<evidence type="ECO:0000256" key="1">
    <source>
        <dbReference type="ARBA" id="ARBA00022553"/>
    </source>
</evidence>
<dbReference type="EMBL" id="AP023361">
    <property type="protein sequence ID" value="BCJ92360.1"/>
    <property type="molecule type" value="Genomic_DNA"/>
</dbReference>
<dbReference type="Gene3D" id="3.40.50.2300">
    <property type="match status" value="1"/>
</dbReference>
<name>A0A6S6QZ44_9HYPH</name>
<sequence>MPRVLVIDDDESVRGAIEALLRPENCDVVLAENARRGAELFGTSPFDVVMVDIFMPGMNGLETIKDFRRADPEMPIIAMSGFRFRSAGMPMPDFLKIASELGATYCLSKPFRPQQLFEAIDVCVRLPAQRRRAVSVRT</sequence>
<feature type="domain" description="Response regulatory" evidence="3">
    <location>
        <begin position="3"/>
        <end position="124"/>
    </location>
</feature>
<evidence type="ECO:0000313" key="4">
    <source>
        <dbReference type="EMBL" id="BCJ92360.1"/>
    </source>
</evidence>